<keyword evidence="1" id="KW-1133">Transmembrane helix</keyword>
<protein>
    <submittedName>
        <fullName evidence="2">Uncharacterized protein</fullName>
    </submittedName>
</protein>
<dbReference type="Proteomes" id="UP001158058">
    <property type="component" value="Unassembled WGS sequence"/>
</dbReference>
<gene>
    <name evidence="2" type="ORF">N7380_17630</name>
</gene>
<keyword evidence="1" id="KW-0812">Transmembrane</keyword>
<reference evidence="2" key="1">
    <citation type="submission" date="2022-09" db="EMBL/GenBank/DDBJ databases">
        <title>Intensive care unit water sources are persistently colonized with multi-drug resistant bacteria and are the site of extensive horizontal gene transfer of antibiotic resistance genes.</title>
        <authorList>
            <person name="Diorio-Toth L."/>
        </authorList>
    </citation>
    <scope>NUCLEOTIDE SEQUENCE</scope>
    <source>
        <strain evidence="2">GD04146</strain>
    </source>
</reference>
<evidence type="ECO:0000256" key="1">
    <source>
        <dbReference type="SAM" id="Phobius"/>
    </source>
</evidence>
<organism evidence="2 3">
    <name type="scientific">Aquipseudomonas alcaligenes</name>
    <name type="common">Pseudomonas alcaligenes</name>
    <dbReference type="NCBI Taxonomy" id="43263"/>
    <lineage>
        <taxon>Bacteria</taxon>
        <taxon>Pseudomonadati</taxon>
        <taxon>Pseudomonadota</taxon>
        <taxon>Gammaproteobacteria</taxon>
        <taxon>Pseudomonadales</taxon>
        <taxon>Pseudomonadaceae</taxon>
        <taxon>Aquipseudomonas</taxon>
    </lineage>
</organism>
<keyword evidence="1" id="KW-0472">Membrane</keyword>
<feature type="transmembrane region" description="Helical" evidence="1">
    <location>
        <begin position="6"/>
        <end position="24"/>
    </location>
</feature>
<sequence length="270" mass="30524">MTHYKITKIILIICTIFTLSILAVKIKYNIPNNRVVGITEGFIEIPCAKPVPGRRCSAPDQSRIAFYVKAPDQAISYPPADRDYNNYIGIGLLVSDKTVESIYENKKRDGDSQNYLIGSHVDTVRISYSAENELDSQLQRLSLTPKAKYAEVTSDIEGYRKFDDTTCPSTGTTINKNSLPEEDYTRCTAMRRALYIPKHHPDTLISCMQIILSDNILKLHTCTITTKLSFEGRARYSIQPKHVLSGKWIELNERIVRYINSLLNPATKSA</sequence>
<evidence type="ECO:0000313" key="3">
    <source>
        <dbReference type="Proteomes" id="UP001158058"/>
    </source>
</evidence>
<accession>A0AB73I248</accession>
<dbReference type="AlphaFoldDB" id="A0AB73I248"/>
<name>A0AB73I248_AQUAC</name>
<proteinExistence type="predicted"/>
<comment type="caution">
    <text evidence="2">The sequence shown here is derived from an EMBL/GenBank/DDBJ whole genome shotgun (WGS) entry which is preliminary data.</text>
</comment>
<dbReference type="RefSeq" id="WP_280002926.1">
    <property type="nucleotide sequence ID" value="NZ_JAODZF010000012.1"/>
</dbReference>
<dbReference type="EMBL" id="JAODZF010000012">
    <property type="protein sequence ID" value="MDH0144137.1"/>
    <property type="molecule type" value="Genomic_DNA"/>
</dbReference>
<evidence type="ECO:0000313" key="2">
    <source>
        <dbReference type="EMBL" id="MDH0144137.1"/>
    </source>
</evidence>